<dbReference type="AlphaFoldDB" id="A0A8S4RF70"/>
<feature type="transmembrane region" description="Helical" evidence="35">
    <location>
        <begin position="972"/>
        <end position="990"/>
    </location>
</feature>
<feature type="transmembrane region" description="Helical" evidence="35">
    <location>
        <begin position="778"/>
        <end position="800"/>
    </location>
</feature>
<dbReference type="EMBL" id="CAKXAJ010025143">
    <property type="protein sequence ID" value="CAH2235637.1"/>
    <property type="molecule type" value="Genomic_DNA"/>
</dbReference>
<keyword evidence="29 35" id="KW-1133">Transmembrane helix</keyword>
<dbReference type="InterPro" id="IPR023615">
    <property type="entry name" value="Cyt_c_Oxase_su1_BS"/>
</dbReference>
<dbReference type="FunFam" id="3.30.420.10:FF:000089">
    <property type="entry name" value="Ribonuclease H"/>
    <property type="match status" value="1"/>
</dbReference>
<evidence type="ECO:0000256" key="33">
    <source>
        <dbReference type="ARBA" id="ARBA00049512"/>
    </source>
</evidence>
<comment type="similarity">
    <text evidence="10">Belongs to the membrane fusion protein (MFP) (TC 8.A.1) family.</text>
</comment>
<keyword evidence="21" id="KW-0540">Nuclease</keyword>
<feature type="transmembrane region" description="Helical" evidence="35">
    <location>
        <begin position="943"/>
        <end position="966"/>
    </location>
</feature>
<feature type="transmembrane region" description="Helical" evidence="35">
    <location>
        <begin position="695"/>
        <end position="722"/>
    </location>
</feature>
<feature type="transmembrane region" description="Helical" evidence="35">
    <location>
        <begin position="742"/>
        <end position="766"/>
    </location>
</feature>
<dbReference type="Pfam" id="PF25994">
    <property type="entry name" value="HH_AprE"/>
    <property type="match status" value="1"/>
</dbReference>
<evidence type="ECO:0000256" key="19">
    <source>
        <dbReference type="ARBA" id="ARBA00022679"/>
    </source>
</evidence>
<dbReference type="InterPro" id="IPR058982">
    <property type="entry name" value="Beta-barrel_AprE"/>
</dbReference>
<evidence type="ECO:0000256" key="34">
    <source>
        <dbReference type="SAM" id="Coils"/>
    </source>
</evidence>
<evidence type="ECO:0000259" key="36">
    <source>
        <dbReference type="PROSITE" id="PS50855"/>
    </source>
</evidence>
<evidence type="ECO:0000256" key="10">
    <source>
        <dbReference type="ARBA" id="ARBA00009477"/>
    </source>
</evidence>
<feature type="domain" description="Cytochrome oxidase subunit II copper A binding" evidence="37">
    <location>
        <begin position="500"/>
        <end position="641"/>
    </location>
</feature>
<feature type="transmembrane region" description="Helical" evidence="35">
    <location>
        <begin position="70"/>
        <end position="90"/>
    </location>
</feature>
<dbReference type="InterPro" id="IPR058781">
    <property type="entry name" value="HH_AprE-like"/>
</dbReference>
<evidence type="ECO:0000259" key="37">
    <source>
        <dbReference type="PROSITE" id="PS50857"/>
    </source>
</evidence>
<comment type="caution">
    <text evidence="39">The sequence shown here is derived from an EMBL/GenBank/DDBJ whole genome shotgun (WGS) entry which is preliminary data.</text>
</comment>
<dbReference type="GO" id="GO:0003676">
    <property type="term" value="F:nucleic acid binding"/>
    <property type="evidence" value="ECO:0007669"/>
    <property type="project" value="InterPro"/>
</dbReference>
<dbReference type="Gene3D" id="3.30.420.10">
    <property type="entry name" value="Ribonuclease H-like superfamily/Ribonuclease H"/>
    <property type="match status" value="1"/>
</dbReference>
<keyword evidence="31 35" id="KW-0472">Membrane</keyword>
<evidence type="ECO:0000256" key="9">
    <source>
        <dbReference type="ARBA" id="ARBA00005300"/>
    </source>
</evidence>
<comment type="catalytic activity">
    <reaction evidence="1">
        <text>Endonucleolytic cleavage to 5'-phosphomonoester.</text>
        <dbReference type="EC" id="3.1.26.4"/>
    </reaction>
</comment>
<dbReference type="SUPFAM" id="SSF81442">
    <property type="entry name" value="Cytochrome c oxidase subunit I-like"/>
    <property type="match status" value="1"/>
</dbReference>
<dbReference type="InterPro" id="IPR030470">
    <property type="entry name" value="UbiA_prenylTrfase_CS"/>
</dbReference>
<evidence type="ECO:0000256" key="23">
    <source>
        <dbReference type="ARBA" id="ARBA00022759"/>
    </source>
</evidence>
<feature type="domain" description="Cytochrome oxidase subunit I profile" evidence="36">
    <location>
        <begin position="582"/>
        <end position="968"/>
    </location>
</feature>
<name>A0A8S4RF70_9NEOP</name>
<protein>
    <recommendedName>
        <fullName evidence="15">Cytochrome c oxidase subunit 1</fullName>
        <ecNumber evidence="14">3.1.26.4</ecNumber>
    </recommendedName>
    <alternativeName>
        <fullName evidence="32">Cytochrome c oxidase polypeptide I</fullName>
    </alternativeName>
    <alternativeName>
        <fullName evidence="16">Protoheme IX farnesyltransferase, mitochondrial</fullName>
    </alternativeName>
</protein>
<dbReference type="GO" id="GO:0008495">
    <property type="term" value="F:protoheme IX farnesyltransferase activity"/>
    <property type="evidence" value="ECO:0007669"/>
    <property type="project" value="InterPro"/>
</dbReference>
<dbReference type="CDD" id="cd01663">
    <property type="entry name" value="Cyt_c_Oxidase_I"/>
    <property type="match status" value="1"/>
</dbReference>
<evidence type="ECO:0000256" key="27">
    <source>
        <dbReference type="ARBA" id="ARBA00022967"/>
    </source>
</evidence>
<evidence type="ECO:0000256" key="3">
    <source>
        <dbReference type="ARBA" id="ARBA00001946"/>
    </source>
</evidence>
<evidence type="ECO:0000256" key="4">
    <source>
        <dbReference type="ARBA" id="ARBA00001971"/>
    </source>
</evidence>
<dbReference type="PANTHER" id="PTHR10422">
    <property type="entry name" value="CYTOCHROME C OXIDASE SUBUNIT 1"/>
    <property type="match status" value="1"/>
</dbReference>
<evidence type="ECO:0000256" key="11">
    <source>
        <dbReference type="ARBA" id="ARBA00009578"/>
    </source>
</evidence>
<dbReference type="PRINTS" id="PR01165">
    <property type="entry name" value="CYCOXIDASEI"/>
</dbReference>
<feature type="coiled-coil region" evidence="34">
    <location>
        <begin position="298"/>
        <end position="335"/>
    </location>
</feature>
<dbReference type="InterPro" id="IPR022892">
    <property type="entry name" value="RNaseHI"/>
</dbReference>
<dbReference type="PROSITE" id="PS50857">
    <property type="entry name" value="COX2_CUA"/>
    <property type="match status" value="1"/>
</dbReference>
<evidence type="ECO:0000256" key="18">
    <source>
        <dbReference type="ARBA" id="ARBA00022660"/>
    </source>
</evidence>
<evidence type="ECO:0000256" key="13">
    <source>
        <dbReference type="ARBA" id="ARBA00011245"/>
    </source>
</evidence>
<dbReference type="EC" id="3.1.26.4" evidence="14"/>
<comment type="function">
    <text evidence="5">Endonuclease that specifically degrades the RNA of RNA-DNA hybrids.</text>
</comment>
<evidence type="ECO:0000256" key="35">
    <source>
        <dbReference type="SAM" id="Phobius"/>
    </source>
</evidence>
<keyword evidence="27" id="KW-1278">Translocase</keyword>
<dbReference type="Pfam" id="PF00115">
    <property type="entry name" value="COX1"/>
    <property type="match status" value="1"/>
</dbReference>
<dbReference type="PANTHER" id="PTHR10422:SF18">
    <property type="entry name" value="CYTOCHROME C OXIDASE SUBUNIT 1"/>
    <property type="match status" value="1"/>
</dbReference>
<evidence type="ECO:0000256" key="25">
    <source>
        <dbReference type="ARBA" id="ARBA00022801"/>
    </source>
</evidence>
<evidence type="ECO:0000256" key="31">
    <source>
        <dbReference type="ARBA" id="ARBA00023136"/>
    </source>
</evidence>
<proteinExistence type="inferred from homology"/>
<evidence type="ECO:0000256" key="29">
    <source>
        <dbReference type="ARBA" id="ARBA00022989"/>
    </source>
</evidence>
<evidence type="ECO:0000256" key="28">
    <source>
        <dbReference type="ARBA" id="ARBA00022982"/>
    </source>
</evidence>
<dbReference type="Proteomes" id="UP000838756">
    <property type="component" value="Unassembled WGS sequence"/>
</dbReference>
<comment type="subunit">
    <text evidence="13">Monomer.</text>
</comment>
<dbReference type="InterPro" id="IPR008972">
    <property type="entry name" value="Cupredoxin"/>
</dbReference>
<feature type="transmembrane region" description="Helical" evidence="35">
    <location>
        <begin position="997"/>
        <end position="1016"/>
    </location>
</feature>
<feature type="transmembrane region" description="Helical" evidence="35">
    <location>
        <begin position="612"/>
        <end position="631"/>
    </location>
</feature>
<evidence type="ECO:0000256" key="24">
    <source>
        <dbReference type="ARBA" id="ARBA00022792"/>
    </source>
</evidence>
<dbReference type="Pfam" id="PF00075">
    <property type="entry name" value="RNase_H"/>
    <property type="match status" value="1"/>
</dbReference>
<evidence type="ECO:0000259" key="38">
    <source>
        <dbReference type="PROSITE" id="PS50879"/>
    </source>
</evidence>
<evidence type="ECO:0000256" key="20">
    <source>
        <dbReference type="ARBA" id="ARBA00022692"/>
    </source>
</evidence>
<evidence type="ECO:0000256" key="21">
    <source>
        <dbReference type="ARBA" id="ARBA00022722"/>
    </source>
</evidence>
<reference evidence="39" key="1">
    <citation type="submission" date="2022-03" db="EMBL/GenBank/DDBJ databases">
        <authorList>
            <person name="Lindestad O."/>
        </authorList>
    </citation>
    <scope>NUCLEOTIDE SEQUENCE</scope>
</reference>
<dbReference type="InterPro" id="IPR000883">
    <property type="entry name" value="Cyt_C_Oxase_1"/>
</dbReference>
<dbReference type="InterPro" id="IPR036927">
    <property type="entry name" value="Cyt_c_oxase-like_su1_sf"/>
</dbReference>
<evidence type="ECO:0000256" key="32">
    <source>
        <dbReference type="ARBA" id="ARBA00032715"/>
    </source>
</evidence>
<dbReference type="Pfam" id="PF26002">
    <property type="entry name" value="Beta-barrel_AprE"/>
    <property type="match status" value="1"/>
</dbReference>
<keyword evidence="22" id="KW-0479">Metal-binding</keyword>
<keyword evidence="34" id="KW-0175">Coiled coil</keyword>
<gene>
    <name evidence="39" type="primary">jg18339</name>
    <name evidence="39" type="ORF">PAEG_LOCUS13262</name>
</gene>
<keyword evidence="19" id="KW-0808">Transferase</keyword>
<dbReference type="InterPro" id="IPR012337">
    <property type="entry name" value="RNaseH-like_sf"/>
</dbReference>
<dbReference type="SUPFAM" id="SSF53098">
    <property type="entry name" value="Ribonuclease H-like"/>
    <property type="match status" value="1"/>
</dbReference>
<dbReference type="OrthoDB" id="6888337at2759"/>
<evidence type="ECO:0000313" key="40">
    <source>
        <dbReference type="Proteomes" id="UP000838756"/>
    </source>
</evidence>
<comment type="cofactor">
    <cofactor evidence="4">
        <name>heme</name>
        <dbReference type="ChEBI" id="CHEBI:30413"/>
    </cofactor>
</comment>
<dbReference type="NCBIfam" id="NF001236">
    <property type="entry name" value="PRK00203.1"/>
    <property type="match status" value="1"/>
</dbReference>
<dbReference type="GO" id="GO:0006783">
    <property type="term" value="P:heme biosynthetic process"/>
    <property type="evidence" value="ECO:0007669"/>
    <property type="project" value="InterPro"/>
</dbReference>
<comment type="subcellular location">
    <subcellularLocation>
        <location evidence="6">Membrane</location>
        <topology evidence="6">Single-pass membrane protein</topology>
    </subcellularLocation>
    <subcellularLocation>
        <location evidence="7">Mitochondrion inner membrane</location>
        <topology evidence="7">Multi-pass membrane protein</topology>
    </subcellularLocation>
</comment>
<dbReference type="GO" id="GO:0022904">
    <property type="term" value="P:respiratory electron transport chain"/>
    <property type="evidence" value="ECO:0007669"/>
    <property type="project" value="TreeGrafter"/>
</dbReference>
<keyword evidence="23" id="KW-0255">Endonuclease</keyword>
<dbReference type="PROSITE" id="PS00943">
    <property type="entry name" value="UBIA"/>
    <property type="match status" value="1"/>
</dbReference>
<feature type="transmembrane region" description="Helical" evidence="35">
    <location>
        <begin position="849"/>
        <end position="868"/>
    </location>
</feature>
<evidence type="ECO:0000256" key="5">
    <source>
        <dbReference type="ARBA" id="ARBA00004065"/>
    </source>
</evidence>
<keyword evidence="40" id="KW-1185">Reference proteome</keyword>
<dbReference type="SUPFAM" id="SSF49503">
    <property type="entry name" value="Cupredoxins"/>
    <property type="match status" value="1"/>
</dbReference>
<evidence type="ECO:0000313" key="39">
    <source>
        <dbReference type="EMBL" id="CAH2235637.1"/>
    </source>
</evidence>
<evidence type="ECO:0000256" key="8">
    <source>
        <dbReference type="ARBA" id="ARBA00004673"/>
    </source>
</evidence>
<comment type="similarity">
    <text evidence="9">Belongs to the RNase H family.</text>
</comment>
<keyword evidence="20 35" id="KW-0812">Transmembrane</keyword>
<dbReference type="InterPro" id="IPR002156">
    <property type="entry name" value="RNaseH_domain"/>
</dbReference>
<evidence type="ECO:0000256" key="1">
    <source>
        <dbReference type="ARBA" id="ARBA00000077"/>
    </source>
</evidence>
<dbReference type="PROSITE" id="PS00077">
    <property type="entry name" value="COX1_CUB"/>
    <property type="match status" value="1"/>
</dbReference>
<dbReference type="GO" id="GO:0005507">
    <property type="term" value="F:copper ion binding"/>
    <property type="evidence" value="ECO:0007669"/>
    <property type="project" value="InterPro"/>
</dbReference>
<keyword evidence="17" id="KW-0813">Transport</keyword>
<feature type="transmembrane region" description="Helical" evidence="35">
    <location>
        <begin position="657"/>
        <end position="683"/>
    </location>
</feature>
<dbReference type="InterPro" id="IPR006369">
    <property type="entry name" value="Protohaem_IX_farnesylTrfase"/>
</dbReference>
<accession>A0A8S4RF70</accession>
<feature type="transmembrane region" description="Helical" evidence="35">
    <location>
        <begin position="466"/>
        <end position="486"/>
    </location>
</feature>
<comment type="subunit">
    <text evidence="12">Component of the cytochrome c oxidase (complex IV, CIV), a multisubunit enzyme composed of a catalytic core of 3 subunits and several supernumerary subunits. The complex exists as a monomer or a dimer and forms supercomplexes (SCs) in the inner mitochondrial membrane with ubiquinol-cytochrome c oxidoreductase (cytochrome b-c1 complex, complex III, CIII).</text>
</comment>
<dbReference type="InterPro" id="IPR036397">
    <property type="entry name" value="RNaseH_sf"/>
</dbReference>
<feature type="transmembrane region" description="Helical" evidence="35">
    <location>
        <begin position="888"/>
        <end position="908"/>
    </location>
</feature>
<dbReference type="Gene3D" id="1.20.210.10">
    <property type="entry name" value="Cytochrome c oxidase-like, subunit I domain"/>
    <property type="match status" value="1"/>
</dbReference>
<dbReference type="CDD" id="cd13957">
    <property type="entry name" value="PT_UbiA_Cox10"/>
    <property type="match status" value="1"/>
</dbReference>
<feature type="transmembrane region" description="Helical" evidence="35">
    <location>
        <begin position="812"/>
        <end position="837"/>
    </location>
</feature>
<dbReference type="PROSITE" id="PS50879">
    <property type="entry name" value="RNASE_H_1"/>
    <property type="match status" value="1"/>
</dbReference>
<keyword evidence="25" id="KW-0378">Hydrolase</keyword>
<keyword evidence="28" id="KW-0249">Electron transport</keyword>
<dbReference type="CDD" id="cd09278">
    <property type="entry name" value="RNase_HI_prokaryote_like"/>
    <property type="match status" value="1"/>
</dbReference>
<comment type="cofactor">
    <cofactor evidence="2">
        <name>Cu cation</name>
        <dbReference type="ChEBI" id="CHEBI:23378"/>
    </cofactor>
</comment>
<keyword evidence="18" id="KW-0679">Respiratory chain</keyword>
<feature type="domain" description="RNase H type-1" evidence="38">
    <location>
        <begin position="1023"/>
        <end position="1164"/>
    </location>
</feature>
<comment type="cofactor">
    <cofactor evidence="3">
        <name>Mg(2+)</name>
        <dbReference type="ChEBI" id="CHEBI:18420"/>
    </cofactor>
</comment>
<dbReference type="GO" id="GO:0045277">
    <property type="term" value="C:respiratory chain complex IV"/>
    <property type="evidence" value="ECO:0007669"/>
    <property type="project" value="InterPro"/>
</dbReference>
<dbReference type="PROSITE" id="PS50855">
    <property type="entry name" value="COX1"/>
    <property type="match status" value="1"/>
</dbReference>
<evidence type="ECO:0000256" key="6">
    <source>
        <dbReference type="ARBA" id="ARBA00004167"/>
    </source>
</evidence>
<evidence type="ECO:0000256" key="7">
    <source>
        <dbReference type="ARBA" id="ARBA00004448"/>
    </source>
</evidence>
<comment type="catalytic activity">
    <reaction evidence="33">
        <text>4 Fe(II)-[cytochrome c] + O2 + 8 H(+)(in) = 4 Fe(III)-[cytochrome c] + 2 H2O + 4 H(+)(out)</text>
        <dbReference type="Rhea" id="RHEA:11436"/>
        <dbReference type="Rhea" id="RHEA-COMP:10350"/>
        <dbReference type="Rhea" id="RHEA-COMP:14399"/>
        <dbReference type="ChEBI" id="CHEBI:15377"/>
        <dbReference type="ChEBI" id="CHEBI:15378"/>
        <dbReference type="ChEBI" id="CHEBI:15379"/>
        <dbReference type="ChEBI" id="CHEBI:29033"/>
        <dbReference type="ChEBI" id="CHEBI:29034"/>
        <dbReference type="EC" id="7.1.1.9"/>
    </reaction>
    <physiologicalReaction direction="left-to-right" evidence="33">
        <dbReference type="Rhea" id="RHEA:11437"/>
    </physiologicalReaction>
</comment>
<dbReference type="InterPro" id="IPR023616">
    <property type="entry name" value="Cyt_c_oxase-like_su1_dom"/>
</dbReference>
<dbReference type="GO" id="GO:0004129">
    <property type="term" value="F:cytochrome-c oxidase activity"/>
    <property type="evidence" value="ECO:0007669"/>
    <property type="project" value="UniProtKB-EC"/>
</dbReference>
<evidence type="ECO:0000256" key="12">
    <source>
        <dbReference type="ARBA" id="ARBA00011164"/>
    </source>
</evidence>
<keyword evidence="26" id="KW-0460">Magnesium</keyword>
<evidence type="ECO:0000256" key="16">
    <source>
        <dbReference type="ARBA" id="ARBA00016335"/>
    </source>
</evidence>
<evidence type="ECO:0000256" key="22">
    <source>
        <dbReference type="ARBA" id="ARBA00022723"/>
    </source>
</evidence>
<dbReference type="GO" id="GO:0005743">
    <property type="term" value="C:mitochondrial inner membrane"/>
    <property type="evidence" value="ECO:0007669"/>
    <property type="project" value="UniProtKB-SubCell"/>
</dbReference>
<feature type="coiled-coil region" evidence="34">
    <location>
        <begin position="213"/>
        <end position="240"/>
    </location>
</feature>
<dbReference type="GO" id="GO:0015990">
    <property type="term" value="P:electron transport coupled proton transport"/>
    <property type="evidence" value="ECO:0007669"/>
    <property type="project" value="TreeGrafter"/>
</dbReference>
<comment type="pathway">
    <text evidence="8">Energy metabolism; oxidative phosphorylation.</text>
</comment>
<dbReference type="GO" id="GO:0004523">
    <property type="term" value="F:RNA-DNA hybrid ribonuclease activity"/>
    <property type="evidence" value="ECO:0007669"/>
    <property type="project" value="UniProtKB-EC"/>
</dbReference>
<dbReference type="InterPro" id="IPR010129">
    <property type="entry name" value="T1SS_HlyD"/>
</dbReference>
<evidence type="ECO:0000256" key="2">
    <source>
        <dbReference type="ARBA" id="ARBA00001935"/>
    </source>
</evidence>
<evidence type="ECO:0000256" key="17">
    <source>
        <dbReference type="ARBA" id="ARBA00022448"/>
    </source>
</evidence>
<evidence type="ECO:0000256" key="14">
    <source>
        <dbReference type="ARBA" id="ARBA00012180"/>
    </source>
</evidence>
<dbReference type="HAMAP" id="MF_00042">
    <property type="entry name" value="RNase_H"/>
    <property type="match status" value="1"/>
</dbReference>
<keyword evidence="24" id="KW-0999">Mitochondrion inner membrane</keyword>
<comment type="similarity">
    <text evidence="11">Belongs to the heme-copper respiratory oxidase family.</text>
</comment>
<sequence length="1166" mass="129547">MSKLKKLSAGLSLTGLIGSDDIDMQRAGNRKKKYQFLDKTFAWIDAMINFIFKRESNNVNEVLKVTWGPLFFGLVVIFIFFGIGGIWSAIAPIDGAVHASGEVIVSSNRKIVQHLGGGIISKILVKEGQAVKKDEPLVLLSDVNEKANLSIIKEKLLSLLATEARLIAIRGDLDTLEFSDEVKRLSNDELVNKAIKNQVKLFNSQRKSILGKTDILQQRIKQLNDELAGLNFQLNAAHKQYDLITEELETKRQLLDSGHISKPHILALEKQFAEIEGRVGHYRSAISQVQQKIGENELEIINVKNDAQERANAELKEVNTSIADLKERLMVAEDSLARTIIKSPQDGIVTDIRYHTEGGVIQSGVPILSIVPSDDDLIIDAKVLTRNIEEILSAKKKDSNIVSIDGLEGLKVKVRLSAYSARRLSLINGIVNHISPDALDDPRMGRYYSVRVVIPKSELAQFKNVYLYPEIIWFVIPTIIVGVLAFKNAELIKLQEKVPKADITLKVIGHQWYWSYKYPEYQGISFDSYIKGKEDLTERDLKLFSVDNNVILPINTNIRLQVTAGDVIHSWGIPAFGIKIDAIPALMGGFGNWFVPLMIGAPDMAFPRMNNLSFWLLVSSFILLILSVFAGEGPGTGWTLYPPLSQIMSHPSAGVDLAILALHVAGMSSIVGAINFIVTIFNMRAKGMSLTKIPLFVWSILLTSFMLIVALPVLAGAITMLLTDRNIGTSFFDPAGGGDPVLFQHLFWFFGHPEVYIIIFPAFGIISQIVSTFSHRPVFGYMGMVYAMIGIATFGFMVWAHHMFTVGLSEDAAIFFSTSTIFIGVITGVKVFSWIATMWGGAIELKTPMLFALGFIFMFVGGGITGIILSHGGIDKLLHDTYYVVAHFHYVMSLAALFGAFAGFYYWIGKMSGSAGAINMWYDRDIDLVMERTKNRPIPSGRVFAESALEFGITIGILSVFIMAIAVNYISAALLAVSILFYVFVYTIWLKRRTPQNIVIGGAAGAFPPMIGWAVVTDSLKMKKKEVTIYTDGACSGNPGTGGWAAIILFQNHRKNICGREENTTNNKMELTAVINGLKVLKFPCNISLYTDSLYIKYGITEWINKWKMNGWKTSNKKSVKNIELWKELDNAALQHEINWNWVKAHNGDKYNEEADILARKAIINA</sequence>
<evidence type="ECO:0000256" key="15">
    <source>
        <dbReference type="ARBA" id="ARBA00015947"/>
    </source>
</evidence>
<keyword evidence="30" id="KW-0496">Mitochondrion</keyword>
<dbReference type="NCBIfam" id="TIGR01843">
    <property type="entry name" value="type_I_hlyD"/>
    <property type="match status" value="1"/>
</dbReference>
<evidence type="ECO:0000256" key="26">
    <source>
        <dbReference type="ARBA" id="ARBA00022842"/>
    </source>
</evidence>
<dbReference type="InterPro" id="IPR002429">
    <property type="entry name" value="CcO_II-like_C"/>
</dbReference>
<organism evidence="39 40">
    <name type="scientific">Pararge aegeria aegeria</name>
    <dbReference type="NCBI Taxonomy" id="348720"/>
    <lineage>
        <taxon>Eukaryota</taxon>
        <taxon>Metazoa</taxon>
        <taxon>Ecdysozoa</taxon>
        <taxon>Arthropoda</taxon>
        <taxon>Hexapoda</taxon>
        <taxon>Insecta</taxon>
        <taxon>Pterygota</taxon>
        <taxon>Neoptera</taxon>
        <taxon>Endopterygota</taxon>
        <taxon>Lepidoptera</taxon>
        <taxon>Glossata</taxon>
        <taxon>Ditrysia</taxon>
        <taxon>Papilionoidea</taxon>
        <taxon>Nymphalidae</taxon>
        <taxon>Satyrinae</taxon>
        <taxon>Satyrini</taxon>
        <taxon>Parargina</taxon>
        <taxon>Pararge</taxon>
    </lineage>
</organism>
<dbReference type="InterPro" id="IPR033944">
    <property type="entry name" value="Cyt_c_oxase_su1_dom"/>
</dbReference>
<dbReference type="GO" id="GO:0015031">
    <property type="term" value="P:protein transport"/>
    <property type="evidence" value="ECO:0007669"/>
    <property type="project" value="InterPro"/>
</dbReference>
<evidence type="ECO:0000256" key="30">
    <source>
        <dbReference type="ARBA" id="ARBA00023128"/>
    </source>
</evidence>
<dbReference type="GO" id="GO:0020037">
    <property type="term" value="F:heme binding"/>
    <property type="evidence" value="ECO:0007669"/>
    <property type="project" value="InterPro"/>
</dbReference>
<dbReference type="GO" id="GO:0009060">
    <property type="term" value="P:aerobic respiration"/>
    <property type="evidence" value="ECO:0007669"/>
    <property type="project" value="InterPro"/>
</dbReference>